<dbReference type="GO" id="GO:0032993">
    <property type="term" value="C:protein-DNA complex"/>
    <property type="evidence" value="ECO:0007669"/>
    <property type="project" value="TreeGrafter"/>
</dbReference>
<protein>
    <recommendedName>
        <fullName evidence="9">Regulatory protein VirG</fullName>
    </recommendedName>
</protein>
<evidence type="ECO:0000256" key="5">
    <source>
        <dbReference type="ARBA" id="ARBA00023015"/>
    </source>
</evidence>
<feature type="modified residue" description="4-aspartylphosphate" evidence="10">
    <location>
        <position position="59"/>
    </location>
</feature>
<dbReference type="GO" id="GO:0000976">
    <property type="term" value="F:transcription cis-regulatory region binding"/>
    <property type="evidence" value="ECO:0007669"/>
    <property type="project" value="TreeGrafter"/>
</dbReference>
<dbReference type="Gene3D" id="6.10.250.690">
    <property type="match status" value="1"/>
</dbReference>
<dbReference type="InterPro" id="IPR001867">
    <property type="entry name" value="OmpR/PhoB-type_DNA-bd"/>
</dbReference>
<dbReference type="AlphaFoldDB" id="A0A249PJ92"/>
<evidence type="ECO:0000256" key="1">
    <source>
        <dbReference type="ARBA" id="ARBA00004496"/>
    </source>
</evidence>
<comment type="subcellular location">
    <subcellularLocation>
        <location evidence="1">Cytoplasm</location>
    </subcellularLocation>
</comment>
<feature type="DNA-binding region" description="OmpR/PhoB-type" evidence="11">
    <location>
        <begin position="139"/>
        <end position="239"/>
    </location>
</feature>
<dbReference type="eggNOG" id="COG0745">
    <property type="taxonomic scope" value="Bacteria"/>
</dbReference>
<dbReference type="RefSeq" id="WP_034856976.1">
    <property type="nucleotide sequence ID" value="NZ_AJQT01000079.1"/>
</dbReference>
<keyword evidence="4" id="KW-0902">Two-component regulatory system</keyword>
<dbReference type="SUPFAM" id="SSF52172">
    <property type="entry name" value="CheY-like"/>
    <property type="match status" value="1"/>
</dbReference>
<keyword evidence="3 10" id="KW-0597">Phosphoprotein</keyword>
<reference evidence="14 15" key="1">
    <citation type="submission" date="2017-08" db="EMBL/GenBank/DDBJ databases">
        <title>Multipartite genome sequences of Sinorhizobium species nodulating soybeans.</title>
        <authorList>
            <person name="Tian C.F."/>
        </authorList>
    </citation>
    <scope>NUCLEOTIDE SEQUENCE [LARGE SCALE GENOMIC DNA]</scope>
    <source>
        <strain evidence="14 15">CCBAU 05684</strain>
        <plasmid evidence="15">psj05684b</plasmid>
    </source>
</reference>
<dbReference type="EMBL" id="CP023068">
    <property type="protein sequence ID" value="ASY65785.1"/>
    <property type="molecule type" value="Genomic_DNA"/>
</dbReference>
<evidence type="ECO:0000256" key="7">
    <source>
        <dbReference type="ARBA" id="ARBA00023159"/>
    </source>
</evidence>
<dbReference type="PANTHER" id="PTHR48111">
    <property type="entry name" value="REGULATOR OF RPOS"/>
    <property type="match status" value="1"/>
</dbReference>
<gene>
    <name evidence="14" type="ORF">SJ05684_b48030</name>
</gene>
<dbReference type="Gene3D" id="1.10.10.10">
    <property type="entry name" value="Winged helix-like DNA-binding domain superfamily/Winged helix DNA-binding domain"/>
    <property type="match status" value="1"/>
</dbReference>
<keyword evidence="15" id="KW-1185">Reference proteome</keyword>
<evidence type="ECO:0000256" key="8">
    <source>
        <dbReference type="ARBA" id="ARBA00023163"/>
    </source>
</evidence>
<dbReference type="Gene3D" id="3.40.50.2300">
    <property type="match status" value="1"/>
</dbReference>
<keyword evidence="6 11" id="KW-0238">DNA-binding</keyword>
<dbReference type="STRING" id="716928.GCA_000261485_03817"/>
<dbReference type="InterPro" id="IPR016032">
    <property type="entry name" value="Sig_transdc_resp-reg_C-effctor"/>
</dbReference>
<evidence type="ECO:0000256" key="11">
    <source>
        <dbReference type="PROSITE-ProRule" id="PRU01091"/>
    </source>
</evidence>
<dbReference type="SMART" id="SM00448">
    <property type="entry name" value="REC"/>
    <property type="match status" value="1"/>
</dbReference>
<dbReference type="InterPro" id="IPR001789">
    <property type="entry name" value="Sig_transdc_resp-reg_receiver"/>
</dbReference>
<evidence type="ECO:0000313" key="14">
    <source>
        <dbReference type="EMBL" id="ASY65785.1"/>
    </source>
</evidence>
<evidence type="ECO:0000256" key="4">
    <source>
        <dbReference type="ARBA" id="ARBA00023012"/>
    </source>
</evidence>
<dbReference type="PANTHER" id="PTHR48111:SF4">
    <property type="entry name" value="DNA-BINDING DUAL TRANSCRIPTIONAL REGULATOR OMPR"/>
    <property type="match status" value="1"/>
</dbReference>
<evidence type="ECO:0000256" key="3">
    <source>
        <dbReference type="ARBA" id="ARBA00022553"/>
    </source>
</evidence>
<dbReference type="KEGG" id="esj:SJ05684_b48030"/>
<dbReference type="Proteomes" id="UP000217211">
    <property type="component" value="Plasmid pSJ05684b"/>
</dbReference>
<geneLocation type="plasmid" evidence="15">
    <name>psj05684b</name>
</geneLocation>
<dbReference type="SUPFAM" id="SSF46894">
    <property type="entry name" value="C-terminal effector domain of the bipartite response regulators"/>
    <property type="match status" value="1"/>
</dbReference>
<evidence type="ECO:0000256" key="10">
    <source>
        <dbReference type="PROSITE-ProRule" id="PRU00169"/>
    </source>
</evidence>
<proteinExistence type="predicted"/>
<evidence type="ECO:0000259" key="12">
    <source>
        <dbReference type="PROSITE" id="PS50110"/>
    </source>
</evidence>
<dbReference type="FunFam" id="3.40.50.2300:FF:000001">
    <property type="entry name" value="DNA-binding response regulator PhoB"/>
    <property type="match status" value="1"/>
</dbReference>
<evidence type="ECO:0000256" key="6">
    <source>
        <dbReference type="ARBA" id="ARBA00023125"/>
    </source>
</evidence>
<name>A0A249PJ92_9HYPH</name>
<dbReference type="GO" id="GO:0000156">
    <property type="term" value="F:phosphorelay response regulator activity"/>
    <property type="evidence" value="ECO:0007669"/>
    <property type="project" value="TreeGrafter"/>
</dbReference>
<dbReference type="Pfam" id="PF00486">
    <property type="entry name" value="Trans_reg_C"/>
    <property type="match status" value="1"/>
</dbReference>
<evidence type="ECO:0000313" key="15">
    <source>
        <dbReference type="Proteomes" id="UP000217211"/>
    </source>
</evidence>
<dbReference type="InterPro" id="IPR039420">
    <property type="entry name" value="WalR-like"/>
</dbReference>
<dbReference type="GO" id="GO:0005829">
    <property type="term" value="C:cytosol"/>
    <property type="evidence" value="ECO:0007669"/>
    <property type="project" value="TreeGrafter"/>
</dbReference>
<evidence type="ECO:0000256" key="2">
    <source>
        <dbReference type="ARBA" id="ARBA00022490"/>
    </source>
</evidence>
<keyword evidence="7" id="KW-0010">Activator</keyword>
<keyword evidence="8" id="KW-0804">Transcription</keyword>
<dbReference type="FunFam" id="1.10.10.10:FF:000099">
    <property type="entry name" value="Two-component system response regulator TorR"/>
    <property type="match status" value="1"/>
</dbReference>
<dbReference type="GO" id="GO:0006355">
    <property type="term" value="P:regulation of DNA-templated transcription"/>
    <property type="evidence" value="ECO:0007669"/>
    <property type="project" value="InterPro"/>
</dbReference>
<keyword evidence="5" id="KW-0805">Transcription regulation</keyword>
<keyword evidence="2" id="KW-0963">Cytoplasm</keyword>
<sequence>MVYSQKSPEHILVVDDDPRIRQMLARYFEDEGYRVSLAGDGREMRNCLETQSIDIILLDLVLPGEDGLTLARDIRARSDIPIIMLTGRNDVVDRIVGLEIGADDYIAKPFHLREVLARLRSALRRRQPQAPPVRSEPQSEIYGFEGWRLDIGRRQLLSDNGEETLLTTGEFDMLCVLVKHAGRVLQRELLMDLTRGRNLDAFDRSIDAQIARLRRKIEQDPSNPALIKSVRGVGYVFSARTSRQDA</sequence>
<feature type="domain" description="OmpR/PhoB-type" evidence="13">
    <location>
        <begin position="139"/>
        <end position="239"/>
    </location>
</feature>
<dbReference type="InterPro" id="IPR036388">
    <property type="entry name" value="WH-like_DNA-bd_sf"/>
</dbReference>
<dbReference type="PROSITE" id="PS51755">
    <property type="entry name" value="OMPR_PHOB"/>
    <property type="match status" value="1"/>
</dbReference>
<evidence type="ECO:0000259" key="13">
    <source>
        <dbReference type="PROSITE" id="PS51755"/>
    </source>
</evidence>
<dbReference type="PROSITE" id="PS50110">
    <property type="entry name" value="RESPONSE_REGULATORY"/>
    <property type="match status" value="1"/>
</dbReference>
<dbReference type="Pfam" id="PF00072">
    <property type="entry name" value="Response_reg"/>
    <property type="match status" value="1"/>
</dbReference>
<dbReference type="SMART" id="SM00862">
    <property type="entry name" value="Trans_reg_C"/>
    <property type="match status" value="1"/>
</dbReference>
<dbReference type="InterPro" id="IPR011006">
    <property type="entry name" value="CheY-like_superfamily"/>
</dbReference>
<dbReference type="OrthoDB" id="9802426at2"/>
<dbReference type="CDD" id="cd00383">
    <property type="entry name" value="trans_reg_C"/>
    <property type="match status" value="1"/>
</dbReference>
<keyword evidence="14" id="KW-0614">Plasmid</keyword>
<evidence type="ECO:0000256" key="9">
    <source>
        <dbReference type="ARBA" id="ARBA00067337"/>
    </source>
</evidence>
<organism evidence="14 15">
    <name type="scientific">Sinorhizobium sojae CCBAU 05684</name>
    <dbReference type="NCBI Taxonomy" id="716928"/>
    <lineage>
        <taxon>Bacteria</taxon>
        <taxon>Pseudomonadati</taxon>
        <taxon>Pseudomonadota</taxon>
        <taxon>Alphaproteobacteria</taxon>
        <taxon>Hyphomicrobiales</taxon>
        <taxon>Rhizobiaceae</taxon>
        <taxon>Sinorhizobium/Ensifer group</taxon>
        <taxon>Sinorhizobium</taxon>
    </lineage>
</organism>
<feature type="domain" description="Response regulatory" evidence="12">
    <location>
        <begin position="10"/>
        <end position="123"/>
    </location>
</feature>
<accession>A0A249PJ92</accession>